<dbReference type="EMBL" id="CP039371">
    <property type="protein sequence ID" value="QCI13104.1"/>
    <property type="molecule type" value="Genomic_DNA"/>
</dbReference>
<evidence type="ECO:0000256" key="1">
    <source>
        <dbReference type="ARBA" id="ARBA00001974"/>
    </source>
</evidence>
<dbReference type="GO" id="GO:0071949">
    <property type="term" value="F:FAD binding"/>
    <property type="evidence" value="ECO:0007669"/>
    <property type="project" value="InterPro"/>
</dbReference>
<reference evidence="7" key="1">
    <citation type="submission" date="2019-04" db="EMBL/GenBank/DDBJ databases">
        <title>Genome sequence of Pseudomonas putida 1290, an auxin catabolizing strain.</title>
        <authorList>
            <person name="Laird T.S."/>
            <person name="Leveau J.H.J."/>
        </authorList>
    </citation>
    <scope>NUCLEOTIDE SEQUENCE [LARGE SCALE GENOMIC DNA]</scope>
    <source>
        <strain evidence="7">1290</strain>
    </source>
</reference>
<dbReference type="GO" id="GO:1903457">
    <property type="term" value="P:lactate catabolic process"/>
    <property type="evidence" value="ECO:0007669"/>
    <property type="project" value="TreeGrafter"/>
</dbReference>
<evidence type="ECO:0000313" key="6">
    <source>
        <dbReference type="EMBL" id="QCI13104.1"/>
    </source>
</evidence>
<dbReference type="Gene3D" id="3.30.43.10">
    <property type="entry name" value="Uridine Diphospho-n-acetylenolpyruvylglucosamine Reductase, domain 2"/>
    <property type="match status" value="1"/>
</dbReference>
<dbReference type="PANTHER" id="PTHR11748">
    <property type="entry name" value="D-LACTATE DEHYDROGENASE"/>
    <property type="match status" value="1"/>
</dbReference>
<dbReference type="OrthoDB" id="9811557at2"/>
<dbReference type="InterPro" id="IPR004113">
    <property type="entry name" value="FAD-bd_oxidored_4_C"/>
</dbReference>
<dbReference type="SUPFAM" id="SSF55103">
    <property type="entry name" value="FAD-linked oxidases, C-terminal domain"/>
    <property type="match status" value="1"/>
</dbReference>
<accession>A0A4D6XBB8</accession>
<dbReference type="InterPro" id="IPR016167">
    <property type="entry name" value="FAD-bd_PCMH_sub1"/>
</dbReference>
<name>A0A4D6XBB8_PSEPU</name>
<keyword evidence="3" id="KW-0274">FAD</keyword>
<dbReference type="SUPFAM" id="SSF56176">
    <property type="entry name" value="FAD-binding/transporter-associated domain-like"/>
    <property type="match status" value="1"/>
</dbReference>
<evidence type="ECO:0000259" key="5">
    <source>
        <dbReference type="PROSITE" id="PS51387"/>
    </source>
</evidence>
<dbReference type="InterPro" id="IPR006094">
    <property type="entry name" value="Oxid_FAD_bind_N"/>
</dbReference>
<dbReference type="InterPro" id="IPR016169">
    <property type="entry name" value="FAD-bd_PCMH_sub2"/>
</dbReference>
<gene>
    <name evidence="6" type="ORF">E6B08_17760</name>
</gene>
<dbReference type="GO" id="GO:0008720">
    <property type="term" value="F:D-lactate dehydrogenase (NAD+) activity"/>
    <property type="evidence" value="ECO:0007669"/>
    <property type="project" value="TreeGrafter"/>
</dbReference>
<evidence type="ECO:0000256" key="3">
    <source>
        <dbReference type="ARBA" id="ARBA00022827"/>
    </source>
</evidence>
<keyword evidence="4" id="KW-0560">Oxidoreductase</keyword>
<dbReference type="PANTHER" id="PTHR11748:SF114">
    <property type="entry name" value="ARYL-ALCOHOL OXIDASE VANILLYL-ALCOHOL OXIDASE (AFU_ORTHOLOGUE AFUA_3G09500)-RELATED"/>
    <property type="match status" value="1"/>
</dbReference>
<organism evidence="6 7">
    <name type="scientific">Pseudomonas putida</name>
    <name type="common">Arthrobacter siderocapsulatus</name>
    <dbReference type="NCBI Taxonomy" id="303"/>
    <lineage>
        <taxon>Bacteria</taxon>
        <taxon>Pseudomonadati</taxon>
        <taxon>Pseudomonadota</taxon>
        <taxon>Gammaproteobacteria</taxon>
        <taxon>Pseudomonadales</taxon>
        <taxon>Pseudomonadaceae</taxon>
        <taxon>Pseudomonas</taxon>
    </lineage>
</organism>
<protein>
    <submittedName>
        <fullName evidence="6">FAD-binding oxidoreductase</fullName>
    </submittedName>
</protein>
<dbReference type="InterPro" id="IPR016166">
    <property type="entry name" value="FAD-bd_PCMH"/>
</dbReference>
<dbReference type="PROSITE" id="PS51387">
    <property type="entry name" value="FAD_PCMH"/>
    <property type="match status" value="1"/>
</dbReference>
<dbReference type="Gene3D" id="3.40.462.10">
    <property type="entry name" value="FAD-linked oxidases, C-terminal domain"/>
    <property type="match status" value="1"/>
</dbReference>
<dbReference type="Gene3D" id="1.10.45.10">
    <property type="entry name" value="Vanillyl-alcohol Oxidase, Chain A, domain 4"/>
    <property type="match status" value="1"/>
</dbReference>
<dbReference type="AlphaFoldDB" id="A0A4D6XBB8"/>
<dbReference type="InterPro" id="IPR016171">
    <property type="entry name" value="Vanillyl_alc_oxidase_C-sub2"/>
</dbReference>
<dbReference type="GO" id="GO:0004458">
    <property type="term" value="F:D-lactate dehydrogenase (cytochrome) activity"/>
    <property type="evidence" value="ECO:0007669"/>
    <property type="project" value="TreeGrafter"/>
</dbReference>
<dbReference type="InterPro" id="IPR016170">
    <property type="entry name" value="Cytok_DH_C_sf"/>
</dbReference>
<dbReference type="Gene3D" id="3.30.465.10">
    <property type="match status" value="1"/>
</dbReference>
<proteinExistence type="predicted"/>
<evidence type="ECO:0000256" key="4">
    <source>
        <dbReference type="ARBA" id="ARBA00023002"/>
    </source>
</evidence>
<evidence type="ECO:0000256" key="2">
    <source>
        <dbReference type="ARBA" id="ARBA00022630"/>
    </source>
</evidence>
<dbReference type="Pfam" id="PF02913">
    <property type="entry name" value="FAD-oxidase_C"/>
    <property type="match status" value="1"/>
</dbReference>
<dbReference type="InterPro" id="IPR036318">
    <property type="entry name" value="FAD-bd_PCMH-like_sf"/>
</dbReference>
<dbReference type="Proteomes" id="UP000298551">
    <property type="component" value="Chromosome"/>
</dbReference>
<comment type="cofactor">
    <cofactor evidence="1">
        <name>FAD</name>
        <dbReference type="ChEBI" id="CHEBI:57692"/>
    </cofactor>
</comment>
<dbReference type="RefSeq" id="WP_136915252.1">
    <property type="nucleotide sequence ID" value="NZ_CP039371.1"/>
</dbReference>
<sequence>MKTLENIPAGIDPQRFGDAVTAFRDVVGADNVLETPTEHDGFDDPYDAADSRKHRASLVLQPASSEELQRIVAIANRFGIPLWTTSQGRNNGYGGGAPRVSGSVIVNLRRMNRILEVNEKYGYVLLEPGVTFAELHAHLRLHGYKLWTDVPDLCWGSVIGNALEHGIGYTPYGEHADQICGLEVILGNGDLVRTGMGGQPNSRNWQTHPRGFGPRHDQLFMQSNFGIVTKAGLWLMPQPEAWRAVWLHAANEEDVYPLLDALQPLVLNRTIGNRTTVMNMMAQGIALSRKTDWYAGRGALPAEAKKAMAQKLGLGAWAARVGLYGSPEMMDAQFNAIAKAVAHLSGLTIVSRQYAGDAPAQDVHPADQALGGIPSMDLQEMMKWNGHQRPGHVGFAPIAPLSGADGKILMDVLNRHMAELGQDFGAAFALTPRSMQLLALILFDATQPEDVRTTFARTGDMVREVAALGYGEYRGHLEFMDLISAQFSFNDHALGRLNRTLKDALDPNGILAPGKQGIWPSGDRR</sequence>
<keyword evidence="2" id="KW-0285">Flavoprotein</keyword>
<dbReference type="InterPro" id="IPR016164">
    <property type="entry name" value="FAD-linked_Oxase-like_C"/>
</dbReference>
<feature type="domain" description="FAD-binding PCMH-type" evidence="5">
    <location>
        <begin position="52"/>
        <end position="238"/>
    </location>
</feature>
<evidence type="ECO:0000313" key="7">
    <source>
        <dbReference type="Proteomes" id="UP000298551"/>
    </source>
</evidence>
<dbReference type="Pfam" id="PF01565">
    <property type="entry name" value="FAD_binding_4"/>
    <property type="match status" value="1"/>
</dbReference>